<organism evidence="2 3">
    <name type="scientific">Littorina saxatilis</name>
    <dbReference type="NCBI Taxonomy" id="31220"/>
    <lineage>
        <taxon>Eukaryota</taxon>
        <taxon>Metazoa</taxon>
        <taxon>Spiralia</taxon>
        <taxon>Lophotrochozoa</taxon>
        <taxon>Mollusca</taxon>
        <taxon>Gastropoda</taxon>
        <taxon>Caenogastropoda</taxon>
        <taxon>Littorinimorpha</taxon>
        <taxon>Littorinoidea</taxon>
        <taxon>Littorinidae</taxon>
        <taxon>Littorina</taxon>
    </lineage>
</organism>
<sequence>MVAMDSVALLTVVVCSTCMLVFTDGLPMGQGGCPFLPCPAPRPGCKQLAPTLYWLNQSDTGLQVLCQGCEMCTEPQADERPERELTKESQCEDILCAPLPSSCVVHATREPSQLVASNGQPCPVCPVCLDYVSGLTG</sequence>
<comment type="caution">
    <text evidence="2">The sequence shown here is derived from an EMBL/GenBank/DDBJ whole genome shotgun (WGS) entry which is preliminary data.</text>
</comment>
<keyword evidence="1" id="KW-0732">Signal</keyword>
<protein>
    <submittedName>
        <fullName evidence="2">Uncharacterized protein</fullName>
    </submittedName>
</protein>
<dbReference type="AlphaFoldDB" id="A0AAN9FXN8"/>
<evidence type="ECO:0000256" key="1">
    <source>
        <dbReference type="SAM" id="SignalP"/>
    </source>
</evidence>
<keyword evidence="3" id="KW-1185">Reference proteome</keyword>
<evidence type="ECO:0000313" key="2">
    <source>
        <dbReference type="EMBL" id="KAK7088698.1"/>
    </source>
</evidence>
<feature type="signal peptide" evidence="1">
    <location>
        <begin position="1"/>
        <end position="25"/>
    </location>
</feature>
<feature type="chain" id="PRO_5043053560" evidence="1">
    <location>
        <begin position="26"/>
        <end position="137"/>
    </location>
</feature>
<evidence type="ECO:0000313" key="3">
    <source>
        <dbReference type="Proteomes" id="UP001374579"/>
    </source>
</evidence>
<accession>A0AAN9FXN8</accession>
<name>A0AAN9FXN8_9CAEN</name>
<proteinExistence type="predicted"/>
<dbReference type="EMBL" id="JBAMIC010004070">
    <property type="protein sequence ID" value="KAK7088698.1"/>
    <property type="molecule type" value="Genomic_DNA"/>
</dbReference>
<gene>
    <name evidence="2" type="ORF">V1264_022587</name>
</gene>
<dbReference type="Proteomes" id="UP001374579">
    <property type="component" value="Unassembled WGS sequence"/>
</dbReference>
<reference evidence="2 3" key="1">
    <citation type="submission" date="2024-02" db="EMBL/GenBank/DDBJ databases">
        <title>Chromosome-scale genome assembly of the rough periwinkle Littorina saxatilis.</title>
        <authorList>
            <person name="De Jode A."/>
            <person name="Faria R."/>
            <person name="Formenti G."/>
            <person name="Sims Y."/>
            <person name="Smith T.P."/>
            <person name="Tracey A."/>
            <person name="Wood J.M.D."/>
            <person name="Zagrodzka Z.B."/>
            <person name="Johannesson K."/>
            <person name="Butlin R.K."/>
            <person name="Leder E.H."/>
        </authorList>
    </citation>
    <scope>NUCLEOTIDE SEQUENCE [LARGE SCALE GENOMIC DNA]</scope>
    <source>
        <strain evidence="2">Snail1</strain>
        <tissue evidence="2">Muscle</tissue>
    </source>
</reference>